<dbReference type="Proteomes" id="UP001055437">
    <property type="component" value="Chromosome"/>
</dbReference>
<gene>
    <name evidence="3" type="ORF">CP523_04960</name>
    <name evidence="4" type="ORF">NH397_13205</name>
</gene>
<dbReference type="OrthoDB" id="291892at2"/>
<reference evidence="3 5" key="1">
    <citation type="submission" date="2017-09" db="EMBL/GenBank/DDBJ databases">
        <authorList>
            <person name="Thomas P."/>
            <person name="Seyboldt C."/>
        </authorList>
    </citation>
    <scope>NUCLEOTIDE SEQUENCE [LARGE SCALE GENOMIC DNA]</scope>
    <source>
        <strain evidence="3 5">DSM 7534</strain>
    </source>
</reference>
<dbReference type="InterPro" id="IPR006976">
    <property type="entry name" value="VanZ-like"/>
</dbReference>
<dbReference type="KEGG" id="csep:CP523_04960"/>
<sequence>MKKIVMGILVIASIGFIFLNSSQNGQKSNSRSKSIVYTIIEKFSNNSEDAFSSNGDCKYKASKLNFIIRKIAHGLEFLLLATVVSVFLSTLGLKLREIITYSLFTVLFLAVMDEFYQLYIPSRYSSVKDVLIDFTGGFVGTILTCICINIFKEIRRKKERQRMRIRRERRMRRSLKEEKYKPEEI</sequence>
<protein>
    <submittedName>
        <fullName evidence="3">Acetobutylicum phosphotransbutyrylase</fullName>
    </submittedName>
    <submittedName>
        <fullName evidence="4">VanZ family protein</fullName>
    </submittedName>
</protein>
<dbReference type="Proteomes" id="UP000280586">
    <property type="component" value="Chromosome"/>
</dbReference>
<dbReference type="PIRSF" id="PIRSF019083">
    <property type="entry name" value="UCP019083_VanZ"/>
    <property type="match status" value="1"/>
</dbReference>
<feature type="transmembrane region" description="Helical" evidence="1">
    <location>
        <begin position="98"/>
        <end position="119"/>
    </location>
</feature>
<evidence type="ECO:0000313" key="3">
    <source>
        <dbReference type="EMBL" id="AYE33870.1"/>
    </source>
</evidence>
<accession>A0A9N7PIN9</accession>
<feature type="domain" description="VanZ-like" evidence="2">
    <location>
        <begin position="8"/>
        <end position="146"/>
    </location>
</feature>
<evidence type="ECO:0000313" key="5">
    <source>
        <dbReference type="Proteomes" id="UP000280586"/>
    </source>
</evidence>
<dbReference type="RefSeq" id="WP_066675723.1">
    <property type="nucleotide sequence ID" value="NZ_CABMIZ010000011.1"/>
</dbReference>
<dbReference type="Pfam" id="PF04892">
    <property type="entry name" value="VanZ"/>
    <property type="match status" value="1"/>
</dbReference>
<dbReference type="InterPro" id="IPR016747">
    <property type="entry name" value="Phosphotransbutyrylase"/>
</dbReference>
<dbReference type="EMBL" id="CP099799">
    <property type="protein sequence ID" value="USS00431.1"/>
    <property type="molecule type" value="Genomic_DNA"/>
</dbReference>
<evidence type="ECO:0000256" key="1">
    <source>
        <dbReference type="SAM" id="Phobius"/>
    </source>
</evidence>
<dbReference type="GeneID" id="303560030"/>
<evidence type="ECO:0000259" key="2">
    <source>
        <dbReference type="Pfam" id="PF04892"/>
    </source>
</evidence>
<name>A0A9N7PIN9_CLOSE</name>
<keyword evidence="1" id="KW-0812">Transmembrane</keyword>
<proteinExistence type="predicted"/>
<feature type="transmembrane region" description="Helical" evidence="1">
    <location>
        <begin position="131"/>
        <end position="151"/>
    </location>
</feature>
<dbReference type="NCBIfam" id="NF037970">
    <property type="entry name" value="vanZ_1"/>
    <property type="match status" value="1"/>
</dbReference>
<evidence type="ECO:0000313" key="4">
    <source>
        <dbReference type="EMBL" id="USS00431.1"/>
    </source>
</evidence>
<organism evidence="3 5">
    <name type="scientific">Clostridium septicum</name>
    <dbReference type="NCBI Taxonomy" id="1504"/>
    <lineage>
        <taxon>Bacteria</taxon>
        <taxon>Bacillati</taxon>
        <taxon>Bacillota</taxon>
        <taxon>Clostridia</taxon>
        <taxon>Eubacteriales</taxon>
        <taxon>Clostridiaceae</taxon>
        <taxon>Clostridium</taxon>
    </lineage>
</organism>
<dbReference type="EMBL" id="CP023671">
    <property type="protein sequence ID" value="AYE33870.1"/>
    <property type="molecule type" value="Genomic_DNA"/>
</dbReference>
<keyword evidence="6" id="KW-1185">Reference proteome</keyword>
<dbReference type="AlphaFoldDB" id="A0A9N7PIN9"/>
<keyword evidence="1" id="KW-0472">Membrane</keyword>
<evidence type="ECO:0000313" key="6">
    <source>
        <dbReference type="Proteomes" id="UP001055437"/>
    </source>
</evidence>
<feature type="transmembrane region" description="Helical" evidence="1">
    <location>
        <begin position="71"/>
        <end position="91"/>
    </location>
</feature>
<keyword evidence="1" id="KW-1133">Transmembrane helix</keyword>
<reference evidence="4" key="2">
    <citation type="submission" date="2022-06" db="EMBL/GenBank/DDBJ databases">
        <authorList>
            <person name="Holder M.E."/>
            <person name="Ajami N.J."/>
            <person name="Petrosino J.F."/>
        </authorList>
    </citation>
    <scope>NUCLEOTIDE SEQUENCE</scope>
    <source>
        <strain evidence="4">RMA 8861</strain>
    </source>
</reference>